<dbReference type="GO" id="GO:0046933">
    <property type="term" value="F:proton-transporting ATP synthase activity, rotational mechanism"/>
    <property type="evidence" value="ECO:0007669"/>
    <property type="project" value="TreeGrafter"/>
</dbReference>
<dbReference type="InterPro" id="IPR006995">
    <property type="entry name" value="ATP_synth_F0_jsu"/>
</dbReference>
<evidence type="ECO:0000313" key="3">
    <source>
        <dbReference type="Proteomes" id="UP000053259"/>
    </source>
</evidence>
<proteinExistence type="predicted"/>
<sequence>MATPLFGKKWPVPVARPMMPFYAAGLIVLYGINSFAGVLANTDEYKNDPRNPNARAGSH</sequence>
<dbReference type="VEuPathDB" id="FungiDB:PV09_07541"/>
<accession>A0A0D2A3P3</accession>
<gene>
    <name evidence="2" type="ORF">PV09_07541</name>
</gene>
<dbReference type="FunCoup" id="A0A0D2A3P3">
    <property type="interactions" value="71"/>
</dbReference>
<protein>
    <recommendedName>
        <fullName evidence="4">ATP synthase subunit J, mitochondrial</fullName>
    </recommendedName>
</protein>
<organism evidence="2 3">
    <name type="scientific">Verruconis gallopava</name>
    <dbReference type="NCBI Taxonomy" id="253628"/>
    <lineage>
        <taxon>Eukaryota</taxon>
        <taxon>Fungi</taxon>
        <taxon>Dikarya</taxon>
        <taxon>Ascomycota</taxon>
        <taxon>Pezizomycotina</taxon>
        <taxon>Dothideomycetes</taxon>
        <taxon>Pleosporomycetidae</taxon>
        <taxon>Venturiales</taxon>
        <taxon>Sympoventuriaceae</taxon>
        <taxon>Verruconis</taxon>
    </lineage>
</organism>
<dbReference type="AlphaFoldDB" id="A0A0D2A3P3"/>
<keyword evidence="1" id="KW-0472">Membrane</keyword>
<feature type="transmembrane region" description="Helical" evidence="1">
    <location>
        <begin position="20"/>
        <end position="40"/>
    </location>
</feature>
<keyword evidence="3" id="KW-1185">Reference proteome</keyword>
<dbReference type="Pfam" id="PF04911">
    <property type="entry name" value="ATP-synt_J"/>
    <property type="match status" value="1"/>
</dbReference>
<name>A0A0D2A3P3_9PEZI</name>
<dbReference type="InParanoid" id="A0A0D2A3P3"/>
<dbReference type="PANTHER" id="PTHR28060:SF1">
    <property type="entry name" value="ATP SYNTHASE SUBUNIT J, MITOCHONDRIAL"/>
    <property type="match status" value="1"/>
</dbReference>
<reference evidence="2 3" key="1">
    <citation type="submission" date="2015-01" db="EMBL/GenBank/DDBJ databases">
        <title>The Genome Sequence of Ochroconis gallopava CBS43764.</title>
        <authorList>
            <consortium name="The Broad Institute Genomics Platform"/>
            <person name="Cuomo C."/>
            <person name="de Hoog S."/>
            <person name="Gorbushina A."/>
            <person name="Stielow B."/>
            <person name="Teixiera M."/>
            <person name="Abouelleil A."/>
            <person name="Chapman S.B."/>
            <person name="Priest M."/>
            <person name="Young S.K."/>
            <person name="Wortman J."/>
            <person name="Nusbaum C."/>
            <person name="Birren B."/>
        </authorList>
    </citation>
    <scope>NUCLEOTIDE SEQUENCE [LARGE SCALE GENOMIC DNA]</scope>
    <source>
        <strain evidence="2 3">CBS 43764</strain>
    </source>
</reference>
<evidence type="ECO:0000313" key="2">
    <source>
        <dbReference type="EMBL" id="KIW01025.1"/>
    </source>
</evidence>
<evidence type="ECO:0008006" key="4">
    <source>
        <dbReference type="Google" id="ProtNLM"/>
    </source>
</evidence>
<dbReference type="OrthoDB" id="5520611at2759"/>
<dbReference type="GeneID" id="27315514"/>
<dbReference type="EMBL" id="KN847558">
    <property type="protein sequence ID" value="KIW01025.1"/>
    <property type="molecule type" value="Genomic_DNA"/>
</dbReference>
<dbReference type="GO" id="GO:0045259">
    <property type="term" value="C:proton-transporting ATP synthase complex"/>
    <property type="evidence" value="ECO:0007669"/>
    <property type="project" value="InterPro"/>
</dbReference>
<dbReference type="STRING" id="253628.A0A0D2A3P3"/>
<evidence type="ECO:0000256" key="1">
    <source>
        <dbReference type="SAM" id="Phobius"/>
    </source>
</evidence>
<keyword evidence="1" id="KW-1133">Transmembrane helix</keyword>
<keyword evidence="1" id="KW-0812">Transmembrane</keyword>
<dbReference type="Proteomes" id="UP000053259">
    <property type="component" value="Unassembled WGS sequence"/>
</dbReference>
<dbReference type="PANTHER" id="PTHR28060">
    <property type="entry name" value="ATP SYNTHASE SUBUNIT J, MITOCHONDRIAL"/>
    <property type="match status" value="1"/>
</dbReference>
<dbReference type="HOGENOM" id="CLU_174950_0_0_1"/>
<dbReference type="RefSeq" id="XP_016210894.1">
    <property type="nucleotide sequence ID" value="XM_016361319.1"/>
</dbReference>